<dbReference type="Proteomes" id="UP001627154">
    <property type="component" value="Unassembled WGS sequence"/>
</dbReference>
<dbReference type="AlphaFoldDB" id="A0ABD2WA86"/>
<name>A0ABD2WA86_9HYME</name>
<accession>A0ABD2WA86</accession>
<dbReference type="Pfam" id="PF25597">
    <property type="entry name" value="SH3_retrovirus"/>
    <property type="match status" value="1"/>
</dbReference>
<protein>
    <recommendedName>
        <fullName evidence="1">Retroviral polymerase SH3-like domain-containing protein</fullName>
    </recommendedName>
</protein>
<gene>
    <name evidence="2" type="ORF">TKK_015184</name>
</gene>
<keyword evidence="3" id="KW-1185">Reference proteome</keyword>
<organism evidence="2 3">
    <name type="scientific">Trichogramma kaykai</name>
    <dbReference type="NCBI Taxonomy" id="54128"/>
    <lineage>
        <taxon>Eukaryota</taxon>
        <taxon>Metazoa</taxon>
        <taxon>Ecdysozoa</taxon>
        <taxon>Arthropoda</taxon>
        <taxon>Hexapoda</taxon>
        <taxon>Insecta</taxon>
        <taxon>Pterygota</taxon>
        <taxon>Neoptera</taxon>
        <taxon>Endopterygota</taxon>
        <taxon>Hymenoptera</taxon>
        <taxon>Apocrita</taxon>
        <taxon>Proctotrupomorpha</taxon>
        <taxon>Chalcidoidea</taxon>
        <taxon>Trichogrammatidae</taxon>
        <taxon>Trichogramma</taxon>
    </lineage>
</organism>
<comment type="caution">
    <text evidence="2">The sequence shown here is derived from an EMBL/GenBank/DDBJ whole genome shotgun (WGS) entry which is preliminary data.</text>
</comment>
<sequence>MWFACKPDLSHIHTFGSECFTQVLDIFRKKWDPKTFKLIVVGFENESANYRLFDSDTGAILVSRHFTFNENTLAPKDDFEEAEL</sequence>
<evidence type="ECO:0000313" key="3">
    <source>
        <dbReference type="Proteomes" id="UP001627154"/>
    </source>
</evidence>
<feature type="domain" description="Retroviral polymerase SH3-like" evidence="1">
    <location>
        <begin position="17"/>
        <end position="76"/>
    </location>
</feature>
<dbReference type="EMBL" id="JBJJXI010000122">
    <property type="protein sequence ID" value="KAL3389823.1"/>
    <property type="molecule type" value="Genomic_DNA"/>
</dbReference>
<evidence type="ECO:0000259" key="1">
    <source>
        <dbReference type="Pfam" id="PF25597"/>
    </source>
</evidence>
<evidence type="ECO:0000313" key="2">
    <source>
        <dbReference type="EMBL" id="KAL3389823.1"/>
    </source>
</evidence>
<reference evidence="2 3" key="1">
    <citation type="journal article" date="2024" name="bioRxiv">
        <title>A reference genome for Trichogramma kaykai: A tiny desert-dwelling parasitoid wasp with competing sex-ratio distorters.</title>
        <authorList>
            <person name="Culotta J."/>
            <person name="Lindsey A.R."/>
        </authorList>
    </citation>
    <scope>NUCLEOTIDE SEQUENCE [LARGE SCALE GENOMIC DNA]</scope>
    <source>
        <strain evidence="2 3">KSX58</strain>
    </source>
</reference>
<proteinExistence type="predicted"/>
<dbReference type="InterPro" id="IPR057670">
    <property type="entry name" value="SH3_retrovirus"/>
</dbReference>